<evidence type="ECO:0000313" key="2">
    <source>
        <dbReference type="Proteomes" id="UP001345219"/>
    </source>
</evidence>
<proteinExistence type="predicted"/>
<evidence type="ECO:0008006" key="3">
    <source>
        <dbReference type="Google" id="ProtNLM"/>
    </source>
</evidence>
<reference evidence="1 2" key="1">
    <citation type="journal article" date="2023" name="Hortic Res">
        <title>Pangenome of water caltrop reveals structural variations and asymmetric subgenome divergence after allopolyploidization.</title>
        <authorList>
            <person name="Zhang X."/>
            <person name="Chen Y."/>
            <person name="Wang L."/>
            <person name="Yuan Y."/>
            <person name="Fang M."/>
            <person name="Shi L."/>
            <person name="Lu R."/>
            <person name="Comes H.P."/>
            <person name="Ma Y."/>
            <person name="Chen Y."/>
            <person name="Huang G."/>
            <person name="Zhou Y."/>
            <person name="Zheng Z."/>
            <person name="Qiu Y."/>
        </authorList>
    </citation>
    <scope>NUCLEOTIDE SEQUENCE [LARGE SCALE GENOMIC DNA]</scope>
    <source>
        <tissue evidence="1">Roots</tissue>
    </source>
</reference>
<protein>
    <recommendedName>
        <fullName evidence="3">NHL repeat-containing protein</fullName>
    </recommendedName>
</protein>
<name>A0AAN7JRX5_9MYRT</name>
<evidence type="ECO:0000313" key="1">
    <source>
        <dbReference type="EMBL" id="KAK4752503.1"/>
    </source>
</evidence>
<keyword evidence="2" id="KW-1185">Reference proteome</keyword>
<dbReference type="EMBL" id="JAXIOK010000016">
    <property type="protein sequence ID" value="KAK4752503.1"/>
    <property type="molecule type" value="Genomic_DNA"/>
</dbReference>
<dbReference type="PANTHER" id="PTHR47076:SF1">
    <property type="entry name" value="NHL DOMAIN PROTEIN"/>
    <property type="match status" value="1"/>
</dbReference>
<gene>
    <name evidence="1" type="ORF">SAY87_021301</name>
</gene>
<dbReference type="Proteomes" id="UP001345219">
    <property type="component" value="Chromosome 16"/>
</dbReference>
<organism evidence="1 2">
    <name type="scientific">Trapa incisa</name>
    <dbReference type="NCBI Taxonomy" id="236973"/>
    <lineage>
        <taxon>Eukaryota</taxon>
        <taxon>Viridiplantae</taxon>
        <taxon>Streptophyta</taxon>
        <taxon>Embryophyta</taxon>
        <taxon>Tracheophyta</taxon>
        <taxon>Spermatophyta</taxon>
        <taxon>Magnoliopsida</taxon>
        <taxon>eudicotyledons</taxon>
        <taxon>Gunneridae</taxon>
        <taxon>Pentapetalae</taxon>
        <taxon>rosids</taxon>
        <taxon>malvids</taxon>
        <taxon>Myrtales</taxon>
        <taxon>Lythraceae</taxon>
        <taxon>Trapa</taxon>
    </lineage>
</organism>
<comment type="caution">
    <text evidence="1">The sequence shown here is derived from an EMBL/GenBank/DDBJ whole genome shotgun (WGS) entry which is preliminary data.</text>
</comment>
<dbReference type="PANTHER" id="PTHR47076">
    <property type="entry name" value="NHL DOMAIN PROTEIN"/>
    <property type="match status" value="1"/>
</dbReference>
<accession>A0AAN7JRX5</accession>
<sequence length="174" mass="19950">MDHKESNPIYELEEAATPLYNDSPCFFCFHNCFRSHRPRSSSPRGPSLWERVGSGELDDRWWVRGLRALKKVREWSEIVAGPRWKTFIRRFSRTRGGAGGPPQRYGRFHYDPLGYSLNFDDGPNSAELEDDEDKPDGFGRNFSARYAVVPGQPKHVQAAMDISSKGKEVLPLFE</sequence>
<dbReference type="AlphaFoldDB" id="A0AAN7JRX5"/>